<evidence type="ECO:0000256" key="1">
    <source>
        <dbReference type="ARBA" id="ARBA00034117"/>
    </source>
</evidence>
<keyword evidence="4" id="KW-1185">Reference proteome</keyword>
<reference evidence="3 4" key="1">
    <citation type="journal article" date="2010" name="Int. J. Syst. Evol. Microbiol.">
        <title>Bacillus horneckiae sp. nov., isolated from a spacecraft-assembly clean room.</title>
        <authorList>
            <person name="Vaishampayan P."/>
            <person name="Probst A."/>
            <person name="Krishnamurthi S."/>
            <person name="Ghosh S."/>
            <person name="Osman S."/>
            <person name="McDowall A."/>
            <person name="Ruckmani A."/>
            <person name="Mayilraj S."/>
            <person name="Venkateswaran K."/>
        </authorList>
    </citation>
    <scope>NUCLEOTIDE SEQUENCE [LARGE SCALE GENOMIC DNA]</scope>
    <source>
        <strain evidence="4">1PO1SC</strain>
    </source>
</reference>
<dbReference type="Pfam" id="PF04740">
    <property type="entry name" value="LXG"/>
    <property type="match status" value="1"/>
</dbReference>
<evidence type="ECO:0000313" key="4">
    <source>
        <dbReference type="Proteomes" id="UP000233343"/>
    </source>
</evidence>
<protein>
    <recommendedName>
        <fullName evidence="2">LXG domain-containing protein</fullName>
    </recommendedName>
</protein>
<organism evidence="3 4">
    <name type="scientific">Cytobacillus horneckiae</name>
    <dbReference type="NCBI Taxonomy" id="549687"/>
    <lineage>
        <taxon>Bacteria</taxon>
        <taxon>Bacillati</taxon>
        <taxon>Bacillota</taxon>
        <taxon>Bacilli</taxon>
        <taxon>Bacillales</taxon>
        <taxon>Bacillaceae</taxon>
        <taxon>Cytobacillus</taxon>
    </lineage>
</organism>
<dbReference type="Proteomes" id="UP000233343">
    <property type="component" value="Unassembled WGS sequence"/>
</dbReference>
<name>A0A2N0ZI21_9BACI</name>
<evidence type="ECO:0000313" key="3">
    <source>
        <dbReference type="EMBL" id="PKG29167.1"/>
    </source>
</evidence>
<dbReference type="AlphaFoldDB" id="A0A2N0ZI21"/>
<dbReference type="PROSITE" id="PS51756">
    <property type="entry name" value="LXG"/>
    <property type="match status" value="1"/>
</dbReference>
<accession>A0A2N0ZI21</accession>
<dbReference type="EMBL" id="PISD01000019">
    <property type="protein sequence ID" value="PKG29167.1"/>
    <property type="molecule type" value="Genomic_DNA"/>
</dbReference>
<gene>
    <name evidence="3" type="ORF">CWS20_10430</name>
</gene>
<sequence>MIFLKVLDANDLHNNIQQLATTLKLFKKQIHQVQLDVRGIVSLKDALKGQGGQAIQLFYQECHLPFLVFLEEWINEYESTLNKMSQSLQTLESSPSGVIRQPFLENELAQGVRRAEMNTMN</sequence>
<evidence type="ECO:0000259" key="2">
    <source>
        <dbReference type="PROSITE" id="PS51756"/>
    </source>
</evidence>
<feature type="domain" description="LXG" evidence="2">
    <location>
        <begin position="3"/>
        <end position="121"/>
    </location>
</feature>
<comment type="caution">
    <text evidence="3">The sequence shown here is derived from an EMBL/GenBank/DDBJ whole genome shotgun (WGS) entry which is preliminary data.</text>
</comment>
<dbReference type="InterPro" id="IPR006829">
    <property type="entry name" value="LXG_dom"/>
</dbReference>
<comment type="similarity">
    <text evidence="1">In the N-terminal section; belongs to the LXG family.</text>
</comment>
<proteinExistence type="inferred from homology"/>